<evidence type="ECO:0000313" key="1">
    <source>
        <dbReference type="EMBL" id="GAX60594.1"/>
    </source>
</evidence>
<dbReference type="Proteomes" id="UP000218542">
    <property type="component" value="Unassembled WGS sequence"/>
</dbReference>
<name>A0A286TXK6_9BACT</name>
<comment type="caution">
    <text evidence="1">The sequence shown here is derived from an EMBL/GenBank/DDBJ whole genome shotgun (WGS) entry which is preliminary data.</text>
</comment>
<protein>
    <submittedName>
        <fullName evidence="1">Uncharacterized protein</fullName>
    </submittedName>
</protein>
<organism evidence="1 2">
    <name type="scientific">Candidatus Scalindua japonica</name>
    <dbReference type="NCBI Taxonomy" id="1284222"/>
    <lineage>
        <taxon>Bacteria</taxon>
        <taxon>Pseudomonadati</taxon>
        <taxon>Planctomycetota</taxon>
        <taxon>Candidatus Brocadiia</taxon>
        <taxon>Candidatus Brocadiales</taxon>
        <taxon>Candidatus Scalinduaceae</taxon>
        <taxon>Candidatus Scalindua</taxon>
    </lineage>
</organism>
<dbReference type="AlphaFoldDB" id="A0A286TXK6"/>
<dbReference type="RefSeq" id="WP_096893994.1">
    <property type="nucleotide sequence ID" value="NZ_BAOS01000013.1"/>
</dbReference>
<gene>
    <name evidence="1" type="ORF">SCALIN_C13_0107</name>
</gene>
<sequence>MELPNLFKNYGQRLLKTTEVASELTLGRVPPDVVDIVHHPAGSILPIEPKRFNSGYKHEPARDMWTATVFL</sequence>
<accession>A0A286TXK6</accession>
<reference evidence="2" key="1">
    <citation type="journal article" date="2017" name="Environ. Microbiol. Rep.">
        <title>Genetic Diversity of Marine Anaerobic Ammonium-Oxidizing Bacteria as Revealed by Genomic and Proteomic Analyses of 'Candidatus Scalindua japonica'.</title>
        <authorList>
            <person name="Oshiki M."/>
            <person name="Mizuto K."/>
            <person name="Kimura Z."/>
            <person name="Kindaichi T."/>
            <person name="Satoh H."/>
            <person name="Okabe S."/>
        </authorList>
    </citation>
    <scope>NUCLEOTIDE SEQUENCE [LARGE SCALE GENOMIC DNA]</scope>
    <source>
        <strain evidence="2">husup-a2</strain>
    </source>
</reference>
<keyword evidence="2" id="KW-1185">Reference proteome</keyword>
<proteinExistence type="predicted"/>
<dbReference type="EMBL" id="BAOS01000013">
    <property type="protein sequence ID" value="GAX60594.1"/>
    <property type="molecule type" value="Genomic_DNA"/>
</dbReference>
<evidence type="ECO:0000313" key="2">
    <source>
        <dbReference type="Proteomes" id="UP000218542"/>
    </source>
</evidence>